<proteinExistence type="predicted"/>
<dbReference type="GO" id="GO:0005615">
    <property type="term" value="C:extracellular space"/>
    <property type="evidence" value="ECO:0007669"/>
    <property type="project" value="TreeGrafter"/>
</dbReference>
<evidence type="ECO:0000313" key="3">
    <source>
        <dbReference type="Proteomes" id="UP000005408"/>
    </source>
</evidence>
<evidence type="ECO:0000259" key="1">
    <source>
        <dbReference type="PROSITE" id="PS51406"/>
    </source>
</evidence>
<dbReference type="EnsemblMetazoa" id="G17086.2">
    <property type="protein sequence ID" value="G17086.2:cds"/>
    <property type="gene ID" value="G17086"/>
</dbReference>
<feature type="domain" description="Fibrinogen C-terminal" evidence="1">
    <location>
        <begin position="132"/>
        <end position="352"/>
    </location>
</feature>
<dbReference type="NCBIfam" id="NF040941">
    <property type="entry name" value="GGGWT_bact"/>
    <property type="match status" value="1"/>
</dbReference>
<dbReference type="InterPro" id="IPR002181">
    <property type="entry name" value="Fibrinogen_a/b/g_C_dom"/>
</dbReference>
<accession>A0A8W8J3J2</accession>
<keyword evidence="3" id="KW-1185">Reference proteome</keyword>
<dbReference type="CDD" id="cd00087">
    <property type="entry name" value="FReD"/>
    <property type="match status" value="1"/>
</dbReference>
<dbReference type="PANTHER" id="PTHR19143">
    <property type="entry name" value="FIBRINOGEN/TENASCIN/ANGIOPOEITIN"/>
    <property type="match status" value="1"/>
</dbReference>
<dbReference type="SMART" id="SM00186">
    <property type="entry name" value="FBG"/>
    <property type="match status" value="1"/>
</dbReference>
<dbReference type="InterPro" id="IPR014716">
    <property type="entry name" value="Fibrinogen_a/b/g_C_1"/>
</dbReference>
<dbReference type="SUPFAM" id="SSF56496">
    <property type="entry name" value="Fibrinogen C-terminal domain-like"/>
    <property type="match status" value="1"/>
</dbReference>
<dbReference type="InterPro" id="IPR036056">
    <property type="entry name" value="Fibrinogen-like_C"/>
</dbReference>
<dbReference type="Pfam" id="PF00147">
    <property type="entry name" value="Fibrinogen_C"/>
    <property type="match status" value="1"/>
</dbReference>
<protein>
    <recommendedName>
        <fullName evidence="1">Fibrinogen C-terminal domain-containing protein</fullName>
    </recommendedName>
</protein>
<dbReference type="Gene3D" id="3.90.215.10">
    <property type="entry name" value="Gamma Fibrinogen, chain A, domain 1"/>
    <property type="match status" value="1"/>
</dbReference>
<sequence>MLTDKLAPDKTMTCIMAWLLLTFGNICRGFLKKKLTTGKQGAMNTRHKVEQNSCPLGERERPFCDVAIDWRNRSETEYPCTGTRKTVNIHDLLEKFLKTKQTSWRHTNSVIKSANIANIKVDVLSTYVLNGSIESKKSVDCSEILRNDPSVKGSNGVYTIYPHRTNAKKVFCDMTTNGGGWTAIQKRVDGSTDFYRTWKEYKEGFGNPSHDYWIGNDVVHQLTKNRPQKLRVGLQRYSGEKGYAEYSHFAVGNEDSKYKLTLSGYIGTIGNSLDIQNGMMFTTKDQDNDELGSINCANRYFGGWWYKACHATNLNGLYAKSALLDPKYNTWKSWTSNHEAFKTTVLMIRPVRF</sequence>
<name>A0A8W8J3J2_MAGGI</name>
<dbReference type="InterPro" id="IPR050373">
    <property type="entry name" value="Fibrinogen_C-term_domain"/>
</dbReference>
<organism evidence="2 3">
    <name type="scientific">Magallana gigas</name>
    <name type="common">Pacific oyster</name>
    <name type="synonym">Crassostrea gigas</name>
    <dbReference type="NCBI Taxonomy" id="29159"/>
    <lineage>
        <taxon>Eukaryota</taxon>
        <taxon>Metazoa</taxon>
        <taxon>Spiralia</taxon>
        <taxon>Lophotrochozoa</taxon>
        <taxon>Mollusca</taxon>
        <taxon>Bivalvia</taxon>
        <taxon>Autobranchia</taxon>
        <taxon>Pteriomorphia</taxon>
        <taxon>Ostreida</taxon>
        <taxon>Ostreoidea</taxon>
        <taxon>Ostreidae</taxon>
        <taxon>Magallana</taxon>
    </lineage>
</organism>
<evidence type="ECO:0000313" key="2">
    <source>
        <dbReference type="EnsemblMetazoa" id="G17086.2:cds"/>
    </source>
</evidence>
<dbReference type="PROSITE" id="PS51406">
    <property type="entry name" value="FIBRINOGEN_C_2"/>
    <property type="match status" value="1"/>
</dbReference>
<reference evidence="2" key="1">
    <citation type="submission" date="2022-08" db="UniProtKB">
        <authorList>
            <consortium name="EnsemblMetazoa"/>
        </authorList>
    </citation>
    <scope>IDENTIFICATION</scope>
    <source>
        <strain evidence="2">05x7-T-G4-1.051#20</strain>
    </source>
</reference>
<dbReference type="Proteomes" id="UP000005408">
    <property type="component" value="Unassembled WGS sequence"/>
</dbReference>
<dbReference type="AlphaFoldDB" id="A0A8W8J3J2"/>